<evidence type="ECO:0000313" key="1">
    <source>
        <dbReference type="EMBL" id="KAL3610750.1"/>
    </source>
</evidence>
<dbReference type="Proteomes" id="UP000309997">
    <property type="component" value="Unassembled WGS sequence"/>
</dbReference>
<accession>A0ACC4D0T0</accession>
<gene>
    <name evidence="1" type="ORF">D5086_001770</name>
</gene>
<comment type="caution">
    <text evidence="1">The sequence shown here is derived from an EMBL/GenBank/DDBJ whole genome shotgun (WGS) entry which is preliminary data.</text>
</comment>
<proteinExistence type="predicted"/>
<keyword evidence="2" id="KW-1185">Reference proteome</keyword>
<protein>
    <submittedName>
        <fullName evidence="1">Uncharacterized protein</fullName>
    </submittedName>
</protein>
<sequence length="134" mass="14818">MIVHPLFQRLLLRLPGPLEAIPNPLAVYSRRLLTNDDPLRCCTLEKRNNWDFSFTSNDDSEDMLSFLTPCLLPSSGYVPPSSLEIVHLITKVTEGCPPSTITAAGATTNYFSSSPVPSDEPTETVTKDNELRPL</sequence>
<organism evidence="1 2">
    <name type="scientific">Populus alba</name>
    <name type="common">White poplar</name>
    <dbReference type="NCBI Taxonomy" id="43335"/>
    <lineage>
        <taxon>Eukaryota</taxon>
        <taxon>Viridiplantae</taxon>
        <taxon>Streptophyta</taxon>
        <taxon>Embryophyta</taxon>
        <taxon>Tracheophyta</taxon>
        <taxon>Spermatophyta</taxon>
        <taxon>Magnoliopsida</taxon>
        <taxon>eudicotyledons</taxon>
        <taxon>Gunneridae</taxon>
        <taxon>Pentapetalae</taxon>
        <taxon>rosids</taxon>
        <taxon>fabids</taxon>
        <taxon>Malpighiales</taxon>
        <taxon>Salicaceae</taxon>
        <taxon>Saliceae</taxon>
        <taxon>Populus</taxon>
    </lineage>
</organism>
<reference evidence="1 2" key="1">
    <citation type="journal article" date="2024" name="Plant Biotechnol. J.">
        <title>Genome and CRISPR/Cas9 system of a widespread forest tree (Populus alba) in the world.</title>
        <authorList>
            <person name="Liu Y.J."/>
            <person name="Jiang P.F."/>
            <person name="Han X.M."/>
            <person name="Li X.Y."/>
            <person name="Wang H.M."/>
            <person name="Wang Y.J."/>
            <person name="Wang X.X."/>
            <person name="Zeng Q.Y."/>
        </authorList>
    </citation>
    <scope>NUCLEOTIDE SEQUENCE [LARGE SCALE GENOMIC DNA]</scope>
    <source>
        <strain evidence="2">cv. PAL-ZL1</strain>
    </source>
</reference>
<evidence type="ECO:0000313" key="2">
    <source>
        <dbReference type="Proteomes" id="UP000309997"/>
    </source>
</evidence>
<dbReference type="EMBL" id="RCHU02000001">
    <property type="protein sequence ID" value="KAL3610750.1"/>
    <property type="molecule type" value="Genomic_DNA"/>
</dbReference>
<name>A0ACC4D0T0_POPAL</name>